<sequence length="939" mass="107316">MNQIAILSLFYAKKTIRCHYRDEELQTPQALPKRARIEDKVAPTPGTRANSRGNGKGKVRAVTVDSDNGQDEDVEESVEMSLHIEDEIDGEENDRLYEDKVKASLENKRRNQIAGFICHPYLKFTFGPQINFIIGHNGSGKSAVLSAITVALGDISISTGRGNGLKSFIREGQLAAEVTIHIKNQGEEAYKPEEYGKTIVITRNFQKDGSSSWKIKSKDGKVISTRRDELSAICNHMNIQVDNPMDVLTQDSARKFLGASAPQEKYKLFMRGTLLLQLHEEYELCMENIRQVSRLLMVKKDALPDLWTRLNQAKARYNEAAKAQEQKEKVDDLKKELAWSYVSAKEAELERMMEEVAKLTRRLPRIEENIRAAKACALLSSSAEIVASDAADEQVVMFKNELNNLQSIEDLNAKKADLQEQMRNCKTELLKLNGKIGLINQSVAIFNDQIAELEEEMREEAYHVASGTQGKHEEAQHKLEDARLVITQLEHSISELMMHRKDKDIVASEIKVKETIFMAKQKERDALVPYGNDIKTVLEKIKAASWHGDVRLGLLSRYVTAKDPRVWDELLRNQLWRLLVAFAITDARDRPQLKRILQSCSNQRVTILVYQKDVFDYHSGEPPENYLTALPGLHITDQHITRILINHLHIESRILTYKRQEAAEILRSIGEGSAWSLDRMSIQNFPQLIEEKRQAEKHFSELSEQLDKLKTQFFDLKKEIDNLNDREHCLHSQLREEKTKLIILQLQAKEELPAGLAGIQAAKEDAEAKRKSHMEQFTELAKKKAKADEAQKVLQDQLNEIRALMDKHQKKRDVIGISSCCDLLDDLTSIFCIHRKSSRMRPSCGSQLKNKQKHYEAKYAAEKREVNKAENEAQALQVELTSWHDKALQYCEEVSNPRKTDEVQRQLDSTQKALERQENAHGASVEEMAYEVNKARENL</sequence>
<keyword evidence="8 12" id="KW-0175">Coiled coil</keyword>
<evidence type="ECO:0000256" key="12">
    <source>
        <dbReference type="SAM" id="Coils"/>
    </source>
</evidence>
<evidence type="ECO:0000256" key="4">
    <source>
        <dbReference type="ARBA" id="ARBA00022454"/>
    </source>
</evidence>
<name>A0A9P5NZA7_GYMJU</name>
<evidence type="ECO:0000256" key="1">
    <source>
        <dbReference type="ARBA" id="ARBA00004123"/>
    </source>
</evidence>
<evidence type="ECO:0000256" key="2">
    <source>
        <dbReference type="ARBA" id="ARBA00004286"/>
    </source>
</evidence>
<evidence type="ECO:0000256" key="3">
    <source>
        <dbReference type="ARBA" id="ARBA00006793"/>
    </source>
</evidence>
<dbReference type="GO" id="GO:0000724">
    <property type="term" value="P:double-strand break repair via homologous recombination"/>
    <property type="evidence" value="ECO:0007669"/>
    <property type="project" value="TreeGrafter"/>
</dbReference>
<proteinExistence type="inferred from homology"/>
<comment type="similarity">
    <text evidence="3">Belongs to the SMC family. SMC6 subfamily.</text>
</comment>
<feature type="coiled-coil region" evidence="12">
    <location>
        <begin position="310"/>
        <end position="369"/>
    </location>
</feature>
<dbReference type="GO" id="GO:0003697">
    <property type="term" value="F:single-stranded DNA binding"/>
    <property type="evidence" value="ECO:0007669"/>
    <property type="project" value="TreeGrafter"/>
</dbReference>
<dbReference type="AlphaFoldDB" id="A0A9P5NZA7"/>
<evidence type="ECO:0000256" key="8">
    <source>
        <dbReference type="ARBA" id="ARBA00023054"/>
    </source>
</evidence>
<accession>A0A9P5NZA7</accession>
<dbReference type="EMBL" id="JADNYJ010000004">
    <property type="protein sequence ID" value="KAF8911589.1"/>
    <property type="molecule type" value="Genomic_DNA"/>
</dbReference>
<dbReference type="SUPFAM" id="SSF52540">
    <property type="entry name" value="P-loop containing nucleoside triphosphate hydrolases"/>
    <property type="match status" value="1"/>
</dbReference>
<keyword evidence="10" id="KW-0234">DNA repair</keyword>
<keyword evidence="4" id="KW-0158">Chromosome</keyword>
<dbReference type="GO" id="GO:0030915">
    <property type="term" value="C:Smc5-Smc6 complex"/>
    <property type="evidence" value="ECO:0007669"/>
    <property type="project" value="TreeGrafter"/>
</dbReference>
<dbReference type="InterPro" id="IPR038729">
    <property type="entry name" value="Rad50/SbcC_AAA"/>
</dbReference>
<evidence type="ECO:0000256" key="5">
    <source>
        <dbReference type="ARBA" id="ARBA00022741"/>
    </source>
</evidence>
<dbReference type="GO" id="GO:0003684">
    <property type="term" value="F:damaged DNA binding"/>
    <property type="evidence" value="ECO:0007669"/>
    <property type="project" value="TreeGrafter"/>
</dbReference>
<reference evidence="15" key="1">
    <citation type="submission" date="2020-11" db="EMBL/GenBank/DDBJ databases">
        <authorList>
            <consortium name="DOE Joint Genome Institute"/>
            <person name="Ahrendt S."/>
            <person name="Riley R."/>
            <person name="Andreopoulos W."/>
            <person name="LaButti K."/>
            <person name="Pangilinan J."/>
            <person name="Ruiz-duenas F.J."/>
            <person name="Barrasa J.M."/>
            <person name="Sanchez-Garcia M."/>
            <person name="Camarero S."/>
            <person name="Miyauchi S."/>
            <person name="Serrano A."/>
            <person name="Linde D."/>
            <person name="Babiker R."/>
            <person name="Drula E."/>
            <person name="Ayuso-Fernandez I."/>
            <person name="Pacheco R."/>
            <person name="Padilla G."/>
            <person name="Ferreira P."/>
            <person name="Barriuso J."/>
            <person name="Kellner H."/>
            <person name="Castanera R."/>
            <person name="Alfaro M."/>
            <person name="Ramirez L."/>
            <person name="Pisabarro A.G."/>
            <person name="Kuo A."/>
            <person name="Tritt A."/>
            <person name="Lipzen A."/>
            <person name="He G."/>
            <person name="Yan M."/>
            <person name="Ng V."/>
            <person name="Cullen D."/>
            <person name="Martin F."/>
            <person name="Rosso M.-N."/>
            <person name="Henrissat B."/>
            <person name="Hibbett D."/>
            <person name="Martinez A.T."/>
            <person name="Grigoriev I.V."/>
        </authorList>
    </citation>
    <scope>NUCLEOTIDE SEQUENCE</scope>
    <source>
        <strain evidence="15">AH 44721</strain>
    </source>
</reference>
<gene>
    <name evidence="15" type="ORF">CPB84DRAFT_1842078</name>
</gene>
<dbReference type="Gene3D" id="3.40.50.300">
    <property type="entry name" value="P-loop containing nucleotide triphosphate hydrolases"/>
    <property type="match status" value="1"/>
</dbReference>
<dbReference type="InterPro" id="IPR027417">
    <property type="entry name" value="P-loop_NTPase"/>
</dbReference>
<dbReference type="PANTHER" id="PTHR19306">
    <property type="entry name" value="STRUCTURAL MAINTENANCE OF CHROMOSOMES 5,6 SMC5, SMC6"/>
    <property type="match status" value="1"/>
</dbReference>
<keyword evidence="5" id="KW-0547">Nucleotide-binding</keyword>
<feature type="region of interest" description="Disordered" evidence="13">
    <location>
        <begin position="39"/>
        <end position="60"/>
    </location>
</feature>
<comment type="caution">
    <text evidence="15">The sequence shown here is derived from an EMBL/GenBank/DDBJ whole genome shotgun (WGS) entry which is preliminary data.</text>
</comment>
<keyword evidence="11" id="KW-0539">Nucleus</keyword>
<evidence type="ECO:0000313" key="16">
    <source>
        <dbReference type="Proteomes" id="UP000724874"/>
    </source>
</evidence>
<evidence type="ECO:0000256" key="10">
    <source>
        <dbReference type="ARBA" id="ARBA00023204"/>
    </source>
</evidence>
<keyword evidence="7" id="KW-0067">ATP-binding</keyword>
<feature type="domain" description="Rad50/SbcC-type AAA" evidence="14">
    <location>
        <begin position="113"/>
        <end position="337"/>
    </location>
</feature>
<evidence type="ECO:0000256" key="13">
    <source>
        <dbReference type="SAM" id="MobiDB-lite"/>
    </source>
</evidence>
<evidence type="ECO:0000256" key="6">
    <source>
        <dbReference type="ARBA" id="ARBA00022763"/>
    </source>
</evidence>
<protein>
    <recommendedName>
        <fullName evidence="14">Rad50/SbcC-type AAA domain-containing protein</fullName>
    </recommendedName>
</protein>
<dbReference type="PANTHER" id="PTHR19306:SF6">
    <property type="entry name" value="STRUCTURAL MAINTENANCE OF CHROMOSOMES PROTEIN 6"/>
    <property type="match status" value="1"/>
</dbReference>
<comment type="subcellular location">
    <subcellularLocation>
        <location evidence="2">Chromosome</location>
    </subcellularLocation>
    <subcellularLocation>
        <location evidence="1">Nucleus</location>
    </subcellularLocation>
</comment>
<feature type="coiled-coil region" evidence="12">
    <location>
        <begin position="692"/>
        <end position="726"/>
    </location>
</feature>
<dbReference type="GO" id="GO:0016887">
    <property type="term" value="F:ATP hydrolysis activity"/>
    <property type="evidence" value="ECO:0007669"/>
    <property type="project" value="InterPro"/>
</dbReference>
<dbReference type="GO" id="GO:0005524">
    <property type="term" value="F:ATP binding"/>
    <property type="evidence" value="ECO:0007669"/>
    <property type="project" value="UniProtKB-KW"/>
</dbReference>
<organism evidence="15 16">
    <name type="scientific">Gymnopilus junonius</name>
    <name type="common">Spectacular rustgill mushroom</name>
    <name type="synonym">Gymnopilus spectabilis subsp. junonius</name>
    <dbReference type="NCBI Taxonomy" id="109634"/>
    <lineage>
        <taxon>Eukaryota</taxon>
        <taxon>Fungi</taxon>
        <taxon>Dikarya</taxon>
        <taxon>Basidiomycota</taxon>
        <taxon>Agaricomycotina</taxon>
        <taxon>Agaricomycetes</taxon>
        <taxon>Agaricomycetidae</taxon>
        <taxon>Agaricales</taxon>
        <taxon>Agaricineae</taxon>
        <taxon>Hymenogastraceae</taxon>
        <taxon>Gymnopilus</taxon>
    </lineage>
</organism>
<dbReference type="GO" id="GO:0005634">
    <property type="term" value="C:nucleus"/>
    <property type="evidence" value="ECO:0007669"/>
    <property type="project" value="UniProtKB-SubCell"/>
</dbReference>
<evidence type="ECO:0000259" key="14">
    <source>
        <dbReference type="Pfam" id="PF13476"/>
    </source>
</evidence>
<evidence type="ECO:0000256" key="11">
    <source>
        <dbReference type="ARBA" id="ARBA00023242"/>
    </source>
</evidence>
<dbReference type="OrthoDB" id="10072614at2759"/>
<dbReference type="Pfam" id="PF13476">
    <property type="entry name" value="AAA_23"/>
    <property type="match status" value="1"/>
</dbReference>
<keyword evidence="9" id="KW-0233">DNA recombination</keyword>
<keyword evidence="16" id="KW-1185">Reference proteome</keyword>
<keyword evidence="6" id="KW-0227">DNA damage</keyword>
<evidence type="ECO:0000313" key="15">
    <source>
        <dbReference type="EMBL" id="KAF8911589.1"/>
    </source>
</evidence>
<dbReference type="GO" id="GO:0035861">
    <property type="term" value="C:site of double-strand break"/>
    <property type="evidence" value="ECO:0007669"/>
    <property type="project" value="TreeGrafter"/>
</dbReference>
<evidence type="ECO:0000256" key="9">
    <source>
        <dbReference type="ARBA" id="ARBA00023172"/>
    </source>
</evidence>
<feature type="coiled-coil region" evidence="12">
    <location>
        <begin position="408"/>
        <end position="435"/>
    </location>
</feature>
<feature type="region of interest" description="Disordered" evidence="13">
    <location>
        <begin position="916"/>
        <end position="939"/>
    </location>
</feature>
<evidence type="ECO:0000256" key="7">
    <source>
        <dbReference type="ARBA" id="ARBA00022840"/>
    </source>
</evidence>
<dbReference type="Proteomes" id="UP000724874">
    <property type="component" value="Unassembled WGS sequence"/>
</dbReference>
<feature type="coiled-coil region" evidence="12">
    <location>
        <begin position="756"/>
        <end position="811"/>
    </location>
</feature>